<protein>
    <recommendedName>
        <fullName evidence="14">Beta-glucosidase cel3A</fullName>
        <ecNumber evidence="5">3.2.1.21</ecNumber>
    </recommendedName>
    <alternativeName>
        <fullName evidence="15">Beta-D-glucoside glucohydrolase cel3A</fullName>
    </alternativeName>
    <alternativeName>
        <fullName evidence="17">Cellobiase cel3A</fullName>
    </alternativeName>
    <alternativeName>
        <fullName evidence="16">Gentiobiase cel3A</fullName>
    </alternativeName>
</protein>
<feature type="signal peptide" evidence="18">
    <location>
        <begin position="1"/>
        <end position="21"/>
    </location>
</feature>
<evidence type="ECO:0000256" key="7">
    <source>
        <dbReference type="ARBA" id="ARBA00022729"/>
    </source>
</evidence>
<keyword evidence="8" id="KW-0378">Hydrolase</keyword>
<dbReference type="EC" id="3.2.1.21" evidence="5"/>
<evidence type="ECO:0000256" key="13">
    <source>
        <dbReference type="ARBA" id="ARBA00023326"/>
    </source>
</evidence>
<keyword evidence="12" id="KW-0326">Glycosidase</keyword>
<organism evidence="20 21">
    <name type="scientific">Monosporascus ibericus</name>
    <dbReference type="NCBI Taxonomy" id="155417"/>
    <lineage>
        <taxon>Eukaryota</taxon>
        <taxon>Fungi</taxon>
        <taxon>Dikarya</taxon>
        <taxon>Ascomycota</taxon>
        <taxon>Pezizomycotina</taxon>
        <taxon>Sordariomycetes</taxon>
        <taxon>Xylariomycetidae</taxon>
        <taxon>Xylariales</taxon>
        <taxon>Xylariales incertae sedis</taxon>
        <taxon>Monosporascus</taxon>
    </lineage>
</organism>
<keyword evidence="10" id="KW-0325">Glycoprotein</keyword>
<dbReference type="SUPFAM" id="SSF51445">
    <property type="entry name" value="(Trans)glycosidases"/>
    <property type="match status" value="1"/>
</dbReference>
<accession>A0A4V1XA49</accession>
<dbReference type="FunFam" id="3.20.20.300:FF:000002">
    <property type="entry name" value="Probable beta-glucosidase"/>
    <property type="match status" value="1"/>
</dbReference>
<dbReference type="SUPFAM" id="SSF52279">
    <property type="entry name" value="Beta-D-glucan exohydrolase, C-terminal domain"/>
    <property type="match status" value="1"/>
</dbReference>
<keyword evidence="6" id="KW-0964">Secreted</keyword>
<evidence type="ECO:0000259" key="19">
    <source>
        <dbReference type="SMART" id="SM01217"/>
    </source>
</evidence>
<dbReference type="Pfam" id="PF00933">
    <property type="entry name" value="Glyco_hydro_3"/>
    <property type="match status" value="1"/>
</dbReference>
<feature type="chain" id="PRO_5020734214" description="Beta-glucosidase cel3A" evidence="18">
    <location>
        <begin position="22"/>
        <end position="797"/>
    </location>
</feature>
<evidence type="ECO:0000256" key="9">
    <source>
        <dbReference type="ARBA" id="ARBA00023001"/>
    </source>
</evidence>
<dbReference type="InterPro" id="IPR013783">
    <property type="entry name" value="Ig-like_fold"/>
</dbReference>
<evidence type="ECO:0000256" key="4">
    <source>
        <dbReference type="ARBA" id="ARBA00005336"/>
    </source>
</evidence>
<comment type="subcellular location">
    <subcellularLocation>
        <location evidence="2">Secreted</location>
    </subcellularLocation>
</comment>
<dbReference type="AlphaFoldDB" id="A0A4V1XA49"/>
<dbReference type="PANTHER" id="PTHR42715">
    <property type="entry name" value="BETA-GLUCOSIDASE"/>
    <property type="match status" value="1"/>
</dbReference>
<evidence type="ECO:0000256" key="8">
    <source>
        <dbReference type="ARBA" id="ARBA00022801"/>
    </source>
</evidence>
<dbReference type="PANTHER" id="PTHR42715:SF5">
    <property type="entry name" value="BETA-GLUCOSIDASE M-RELATED"/>
    <property type="match status" value="1"/>
</dbReference>
<keyword evidence="13" id="KW-0624">Polysaccharide degradation</keyword>
<dbReference type="InterPro" id="IPR036962">
    <property type="entry name" value="Glyco_hydro_3_N_sf"/>
</dbReference>
<dbReference type="InterPro" id="IPR002772">
    <property type="entry name" value="Glyco_hydro_3_C"/>
</dbReference>
<sequence length="797" mass="86497">MKSWLFLLSLANAAVVDKTNKQDVITDETYFYGLSPPVYPSPEMAQGGPWAEARAKAVVLVSQMTLGEMANITVGYPPPNRCSGLTGSVPRLNWSGICTTGAGNGIRKTDFVNGWPAAIGVGASFNKNLTHARAVHMGREFRAKGSHLAGGPVVGPLGRIALHGRNWEGFTCLAGALAAETVLGIQSQGVQSMTKHYIGYEQQLHRLANYGDSETISVNMDDRTMHEVYLWSFQDAVHAGATSIMCSYNRLNGSSACQNSKALNGYLETELCFQGWVISDWGAQHAGLASAEAGLDVAMPNSLDYWGAGGGNLTASVRNGSLPEARLRDMATRIISPWYYLGQDKDYPPGGIGMPEDFTRHEPVLVNDPESKKVVLDAAIESHVLGKNIRNALPLKKPKMLSIFGYDAPAPPAMNVPMNYYESIQTNGWIWGTASNGNLSFFLDVLLGKHKTLPATSPDGTLISGAGSGATAPKYVSSPFDAISHRAYDDDTAIFYDFHSVNLAVNDASDACLVFINAFAGEGADRPALYDDYSDALVKNVAANCSNTIVIIHNAGIRLVDQWIDHENITALIFAHLPGQDSGRALAKILYGDVSPSGKLPYTVGKNESDYEALSPDEGHGKFARFPQSDFDEGVFIDYKHYDRNDIAPRYEFGFGLSYSTFEYSELSIKCESPITPGRPKREPVRPRGNPALRESVVTVAITVTNTGDVDAAEAAQLYLGIPGENTPVRQLRGFEKAFIRAGEASTYTYILNRRDLSVWDAVTQDWILREGEYNIFVGKSSRDLPLHGTFVIGTPS</sequence>
<keyword evidence="11" id="KW-0119">Carbohydrate metabolism</keyword>
<evidence type="ECO:0000313" key="20">
    <source>
        <dbReference type="EMBL" id="RYP01158.1"/>
    </source>
</evidence>
<dbReference type="SMART" id="SM01217">
    <property type="entry name" value="Fn3_like"/>
    <property type="match status" value="1"/>
</dbReference>
<keyword evidence="9" id="KW-0136">Cellulose degradation</keyword>
<dbReference type="Pfam" id="PF01915">
    <property type="entry name" value="Glyco_hydro_3_C"/>
    <property type="match status" value="1"/>
</dbReference>
<dbReference type="STRING" id="155417.A0A4V1XA49"/>
<dbReference type="PRINTS" id="PR00133">
    <property type="entry name" value="GLHYDRLASE3"/>
</dbReference>
<dbReference type="Gene3D" id="3.20.20.300">
    <property type="entry name" value="Glycoside hydrolase, family 3, N-terminal domain"/>
    <property type="match status" value="1"/>
</dbReference>
<comment type="catalytic activity">
    <reaction evidence="1">
        <text>Hydrolysis of terminal, non-reducing beta-D-glucosyl residues with release of beta-D-glucose.</text>
        <dbReference type="EC" id="3.2.1.21"/>
    </reaction>
</comment>
<proteinExistence type="inferred from homology"/>
<dbReference type="OrthoDB" id="416222at2759"/>
<dbReference type="Pfam" id="PF14310">
    <property type="entry name" value="Fn3-like"/>
    <property type="match status" value="1"/>
</dbReference>
<dbReference type="GO" id="GO:0030245">
    <property type="term" value="P:cellulose catabolic process"/>
    <property type="evidence" value="ECO:0007669"/>
    <property type="project" value="UniProtKB-KW"/>
</dbReference>
<dbReference type="GO" id="GO:0005576">
    <property type="term" value="C:extracellular region"/>
    <property type="evidence" value="ECO:0007669"/>
    <property type="project" value="UniProtKB-SubCell"/>
</dbReference>
<name>A0A4V1XA49_9PEZI</name>
<dbReference type="InterPro" id="IPR026891">
    <property type="entry name" value="Fn3-like"/>
</dbReference>
<dbReference type="Gene3D" id="3.40.50.1700">
    <property type="entry name" value="Glycoside hydrolase family 3 C-terminal domain"/>
    <property type="match status" value="1"/>
</dbReference>
<evidence type="ECO:0000256" key="15">
    <source>
        <dbReference type="ARBA" id="ARBA00078013"/>
    </source>
</evidence>
<dbReference type="Proteomes" id="UP000293360">
    <property type="component" value="Unassembled WGS sequence"/>
</dbReference>
<evidence type="ECO:0000256" key="14">
    <source>
        <dbReference type="ARBA" id="ARBA00070030"/>
    </source>
</evidence>
<dbReference type="Gene3D" id="2.60.40.10">
    <property type="entry name" value="Immunoglobulins"/>
    <property type="match status" value="1"/>
</dbReference>
<evidence type="ECO:0000256" key="2">
    <source>
        <dbReference type="ARBA" id="ARBA00004613"/>
    </source>
</evidence>
<dbReference type="InterPro" id="IPR050288">
    <property type="entry name" value="Cellulose_deg_GH3"/>
</dbReference>
<evidence type="ECO:0000256" key="5">
    <source>
        <dbReference type="ARBA" id="ARBA00012744"/>
    </source>
</evidence>
<evidence type="ECO:0000256" key="3">
    <source>
        <dbReference type="ARBA" id="ARBA00004987"/>
    </source>
</evidence>
<dbReference type="InterPro" id="IPR017853">
    <property type="entry name" value="GH"/>
</dbReference>
<dbReference type="InterPro" id="IPR036881">
    <property type="entry name" value="Glyco_hydro_3_C_sf"/>
</dbReference>
<comment type="caution">
    <text evidence="20">The sequence shown here is derived from an EMBL/GenBank/DDBJ whole genome shotgun (WGS) entry which is preliminary data.</text>
</comment>
<evidence type="ECO:0000256" key="11">
    <source>
        <dbReference type="ARBA" id="ARBA00023277"/>
    </source>
</evidence>
<keyword evidence="7 18" id="KW-0732">Signal</keyword>
<gene>
    <name evidence="20" type="ORF">DL764_006281</name>
</gene>
<evidence type="ECO:0000256" key="6">
    <source>
        <dbReference type="ARBA" id="ARBA00022525"/>
    </source>
</evidence>
<reference evidence="20 21" key="1">
    <citation type="submission" date="2018-06" db="EMBL/GenBank/DDBJ databases">
        <title>Complete Genomes of Monosporascus.</title>
        <authorList>
            <person name="Robinson A.J."/>
            <person name="Natvig D.O."/>
        </authorList>
    </citation>
    <scope>NUCLEOTIDE SEQUENCE [LARGE SCALE GENOMIC DNA]</scope>
    <source>
        <strain evidence="20 21">CBS 110550</strain>
    </source>
</reference>
<evidence type="ECO:0000256" key="1">
    <source>
        <dbReference type="ARBA" id="ARBA00000448"/>
    </source>
</evidence>
<evidence type="ECO:0000313" key="21">
    <source>
        <dbReference type="Proteomes" id="UP000293360"/>
    </source>
</evidence>
<comment type="pathway">
    <text evidence="3">Glycan metabolism; cellulose degradation.</text>
</comment>
<dbReference type="InterPro" id="IPR001764">
    <property type="entry name" value="Glyco_hydro_3_N"/>
</dbReference>
<evidence type="ECO:0000256" key="18">
    <source>
        <dbReference type="SAM" id="SignalP"/>
    </source>
</evidence>
<evidence type="ECO:0000256" key="17">
    <source>
        <dbReference type="ARBA" id="ARBA00083611"/>
    </source>
</evidence>
<dbReference type="EMBL" id="QJNU01000367">
    <property type="protein sequence ID" value="RYP01158.1"/>
    <property type="molecule type" value="Genomic_DNA"/>
</dbReference>
<evidence type="ECO:0000256" key="10">
    <source>
        <dbReference type="ARBA" id="ARBA00023180"/>
    </source>
</evidence>
<keyword evidence="21" id="KW-1185">Reference proteome</keyword>
<dbReference type="GO" id="GO:0008422">
    <property type="term" value="F:beta-glucosidase activity"/>
    <property type="evidence" value="ECO:0007669"/>
    <property type="project" value="UniProtKB-EC"/>
</dbReference>
<evidence type="ECO:0000256" key="12">
    <source>
        <dbReference type="ARBA" id="ARBA00023295"/>
    </source>
</evidence>
<comment type="similarity">
    <text evidence="4">Belongs to the glycosyl hydrolase 3 family.</text>
</comment>
<feature type="domain" description="Fibronectin type III-like" evidence="19">
    <location>
        <begin position="714"/>
        <end position="782"/>
    </location>
</feature>
<evidence type="ECO:0000256" key="16">
    <source>
        <dbReference type="ARBA" id="ARBA00083231"/>
    </source>
</evidence>